<keyword evidence="8" id="KW-1185">Reference proteome</keyword>
<dbReference type="AlphaFoldDB" id="A0A1D1UZI8"/>
<dbReference type="Pfam" id="PF02535">
    <property type="entry name" value="Zip"/>
    <property type="match status" value="1"/>
</dbReference>
<protein>
    <recommendedName>
        <fullName evidence="9">Zinc transporter ZIP13</fullName>
    </recommendedName>
</protein>
<evidence type="ECO:0000256" key="2">
    <source>
        <dbReference type="ARBA" id="ARBA00022692"/>
    </source>
</evidence>
<evidence type="ECO:0000256" key="3">
    <source>
        <dbReference type="ARBA" id="ARBA00022989"/>
    </source>
</evidence>
<keyword evidence="4 6" id="KW-0472">Membrane</keyword>
<dbReference type="PANTHER" id="PTHR16950:SF16">
    <property type="entry name" value="ZINC TRANSPORTER ZIP13"/>
    <property type="match status" value="1"/>
</dbReference>
<dbReference type="GO" id="GO:0016020">
    <property type="term" value="C:membrane"/>
    <property type="evidence" value="ECO:0007669"/>
    <property type="project" value="UniProtKB-SubCell"/>
</dbReference>
<accession>A0A1D1UZI8</accession>
<dbReference type="EMBL" id="BDGG01000002">
    <property type="protein sequence ID" value="GAU92777.1"/>
    <property type="molecule type" value="Genomic_DNA"/>
</dbReference>
<reference evidence="7 8" key="1">
    <citation type="journal article" date="2016" name="Nat. Commun.">
        <title>Extremotolerant tardigrade genome and improved radiotolerance of human cultured cells by tardigrade-unique protein.</title>
        <authorList>
            <person name="Hashimoto T."/>
            <person name="Horikawa D.D."/>
            <person name="Saito Y."/>
            <person name="Kuwahara H."/>
            <person name="Kozuka-Hata H."/>
            <person name="Shin-I T."/>
            <person name="Minakuchi Y."/>
            <person name="Ohishi K."/>
            <person name="Motoyama A."/>
            <person name="Aizu T."/>
            <person name="Enomoto A."/>
            <person name="Kondo K."/>
            <person name="Tanaka S."/>
            <person name="Hara Y."/>
            <person name="Koshikawa S."/>
            <person name="Sagara H."/>
            <person name="Miura T."/>
            <person name="Yokobori S."/>
            <person name="Miyagawa K."/>
            <person name="Suzuki Y."/>
            <person name="Kubo T."/>
            <person name="Oyama M."/>
            <person name="Kohara Y."/>
            <person name="Fujiyama A."/>
            <person name="Arakawa K."/>
            <person name="Katayama T."/>
            <person name="Toyoda A."/>
            <person name="Kunieda T."/>
        </authorList>
    </citation>
    <scope>NUCLEOTIDE SEQUENCE [LARGE SCALE GENOMIC DNA]</scope>
    <source>
        <strain evidence="7 8">YOKOZUNA-1</strain>
    </source>
</reference>
<sequence>MSGTCHHDGMESSGSCRSPAEEYSDILSLHDAWLYSIIATLMVSACGLIPVLFIPLDGAKSISSPGGASKLRMFLAFAVGSLLGDVFLHLLPEAWRKSSSPDAHTTNGLFVVFGIISFSLIEKLCQATDDETDDTQTGHSSVKKNGIVHGEGDNSFVHISKEDDQLTFESSAAIPRPTSWVTGYLNLFANCVDNFTHGLAIGGSFLVSSKVGMLTTFAILIHEIPHEIGDFAILVRSGFSRTSAAKAQVFTLMGGLLGAATALWFESVDDIDRKSTWILPFAAGGFLNISLVNLLPELLQERSIRESLKQMTCLSIGVLSMASVQYIFEA</sequence>
<evidence type="ECO:0000313" key="8">
    <source>
        <dbReference type="Proteomes" id="UP000186922"/>
    </source>
</evidence>
<keyword evidence="3 6" id="KW-1133">Transmembrane helix</keyword>
<comment type="subcellular location">
    <subcellularLocation>
        <location evidence="1">Membrane</location>
        <topology evidence="1">Multi-pass membrane protein</topology>
    </subcellularLocation>
</comment>
<name>A0A1D1UZI8_RAMVA</name>
<evidence type="ECO:0000256" key="5">
    <source>
        <dbReference type="ARBA" id="ARBA00038485"/>
    </source>
</evidence>
<dbReference type="PANTHER" id="PTHR16950">
    <property type="entry name" value="ZINC TRANSPORTER SLC39A7 HISTIDINE-RICH MEMBRANE PROTEIN KE4"/>
    <property type="match status" value="1"/>
</dbReference>
<dbReference type="OrthoDB" id="200954at2759"/>
<comment type="similarity">
    <text evidence="5">Belongs to the ZIP transporter (TC 2.A.5) family. KE4/Catsup subfamily.</text>
</comment>
<evidence type="ECO:0008006" key="9">
    <source>
        <dbReference type="Google" id="ProtNLM"/>
    </source>
</evidence>
<keyword evidence="2 6" id="KW-0812">Transmembrane</keyword>
<comment type="caution">
    <text evidence="7">The sequence shown here is derived from an EMBL/GenBank/DDBJ whole genome shotgun (WGS) entry which is preliminary data.</text>
</comment>
<evidence type="ECO:0000313" key="7">
    <source>
        <dbReference type="EMBL" id="GAU92777.1"/>
    </source>
</evidence>
<gene>
    <name evidence="7" type="primary">RvY_04817-1</name>
    <name evidence="7" type="synonym">RvY_04817.1</name>
    <name evidence="7" type="ORF">RvY_04817</name>
</gene>
<evidence type="ECO:0000256" key="4">
    <source>
        <dbReference type="ARBA" id="ARBA00023136"/>
    </source>
</evidence>
<dbReference type="GO" id="GO:0005385">
    <property type="term" value="F:zinc ion transmembrane transporter activity"/>
    <property type="evidence" value="ECO:0007669"/>
    <property type="project" value="TreeGrafter"/>
</dbReference>
<dbReference type="Proteomes" id="UP000186922">
    <property type="component" value="Unassembled WGS sequence"/>
</dbReference>
<dbReference type="STRING" id="947166.A0A1D1UZI8"/>
<dbReference type="InterPro" id="IPR003689">
    <property type="entry name" value="ZIP"/>
</dbReference>
<feature type="transmembrane region" description="Helical" evidence="6">
    <location>
        <begin position="32"/>
        <end position="54"/>
    </location>
</feature>
<evidence type="ECO:0000256" key="6">
    <source>
        <dbReference type="SAM" id="Phobius"/>
    </source>
</evidence>
<feature type="transmembrane region" description="Helical" evidence="6">
    <location>
        <begin position="247"/>
        <end position="265"/>
    </location>
</feature>
<dbReference type="GO" id="GO:0006882">
    <property type="term" value="P:intracellular zinc ion homeostasis"/>
    <property type="evidence" value="ECO:0007669"/>
    <property type="project" value="TreeGrafter"/>
</dbReference>
<feature type="transmembrane region" description="Helical" evidence="6">
    <location>
        <begin position="74"/>
        <end position="91"/>
    </location>
</feature>
<feature type="transmembrane region" description="Helical" evidence="6">
    <location>
        <begin position="277"/>
        <end position="299"/>
    </location>
</feature>
<proteinExistence type="inferred from homology"/>
<organism evidence="7 8">
    <name type="scientific">Ramazzottius varieornatus</name>
    <name type="common">Water bear</name>
    <name type="synonym">Tardigrade</name>
    <dbReference type="NCBI Taxonomy" id="947166"/>
    <lineage>
        <taxon>Eukaryota</taxon>
        <taxon>Metazoa</taxon>
        <taxon>Ecdysozoa</taxon>
        <taxon>Tardigrada</taxon>
        <taxon>Eutardigrada</taxon>
        <taxon>Parachela</taxon>
        <taxon>Hypsibioidea</taxon>
        <taxon>Ramazzottiidae</taxon>
        <taxon>Ramazzottius</taxon>
    </lineage>
</organism>
<evidence type="ECO:0000256" key="1">
    <source>
        <dbReference type="ARBA" id="ARBA00004141"/>
    </source>
</evidence>